<dbReference type="InterPro" id="IPR001119">
    <property type="entry name" value="SLH_dom"/>
</dbReference>
<dbReference type="InterPro" id="IPR036691">
    <property type="entry name" value="Endo/exonu/phosph_ase_sf"/>
</dbReference>
<feature type="domain" description="SLH" evidence="2">
    <location>
        <begin position="1065"/>
        <end position="1128"/>
    </location>
</feature>
<dbReference type="RefSeq" id="WP_083923664.1">
    <property type="nucleotide sequence ID" value="NZ_BMLN01000003.1"/>
</dbReference>
<protein>
    <recommendedName>
        <fullName evidence="2">SLH domain-containing protein</fullName>
    </recommendedName>
</protein>
<dbReference type="PROSITE" id="PS51272">
    <property type="entry name" value="SLH"/>
    <property type="match status" value="3"/>
</dbReference>
<dbReference type="PANTHER" id="PTHR42834:SF1">
    <property type="entry name" value="ENDONUCLEASE_EXONUCLEASE_PHOSPHATASE FAMILY PROTEIN (AFU_ORTHOLOGUE AFUA_3G09210)"/>
    <property type="match status" value="1"/>
</dbReference>
<gene>
    <name evidence="3" type="ORF">GCM10010969_12010</name>
</gene>
<feature type="domain" description="SLH" evidence="2">
    <location>
        <begin position="1130"/>
        <end position="1190"/>
    </location>
</feature>
<dbReference type="InterPro" id="IPR059177">
    <property type="entry name" value="GH29D-like_dom"/>
</dbReference>
<evidence type="ECO:0000256" key="1">
    <source>
        <dbReference type="SAM" id="MobiDB-lite"/>
    </source>
</evidence>
<feature type="region of interest" description="Disordered" evidence="1">
    <location>
        <begin position="718"/>
        <end position="800"/>
    </location>
</feature>
<keyword evidence="4" id="KW-1185">Reference proteome</keyword>
<feature type="compositionally biased region" description="Low complexity" evidence="1">
    <location>
        <begin position="765"/>
        <end position="796"/>
    </location>
</feature>
<dbReference type="EMBL" id="BMLN01000003">
    <property type="protein sequence ID" value="GGN95788.1"/>
    <property type="molecule type" value="Genomic_DNA"/>
</dbReference>
<proteinExistence type="predicted"/>
<dbReference type="SUPFAM" id="SSF56219">
    <property type="entry name" value="DNase I-like"/>
    <property type="match status" value="1"/>
</dbReference>
<dbReference type="Gene3D" id="3.60.10.10">
    <property type="entry name" value="Endonuclease/exonuclease/phosphatase"/>
    <property type="match status" value="1"/>
</dbReference>
<dbReference type="Pfam" id="PF19580">
    <property type="entry name" value="Exo_endo_phos_3"/>
    <property type="match status" value="1"/>
</dbReference>
<feature type="region of interest" description="Disordered" evidence="1">
    <location>
        <begin position="528"/>
        <end position="548"/>
    </location>
</feature>
<dbReference type="Pfam" id="PF00395">
    <property type="entry name" value="SLH"/>
    <property type="match status" value="3"/>
</dbReference>
<evidence type="ECO:0000313" key="3">
    <source>
        <dbReference type="EMBL" id="GGN95788.1"/>
    </source>
</evidence>
<accession>A0ABQ2KX15</accession>
<evidence type="ECO:0000259" key="2">
    <source>
        <dbReference type="PROSITE" id="PS51272"/>
    </source>
</evidence>
<evidence type="ECO:0000313" key="4">
    <source>
        <dbReference type="Proteomes" id="UP000606653"/>
    </source>
</evidence>
<feature type="domain" description="SLH" evidence="2">
    <location>
        <begin position="1004"/>
        <end position="1064"/>
    </location>
</feature>
<dbReference type="Pfam" id="PF13290">
    <property type="entry name" value="CHB_HEX_C_1"/>
    <property type="match status" value="1"/>
</dbReference>
<comment type="caution">
    <text evidence="3">The sequence shown here is derived from an EMBL/GenBank/DDBJ whole genome shotgun (WGS) entry which is preliminary data.</text>
</comment>
<dbReference type="CDD" id="cd04486">
    <property type="entry name" value="YhcR_OBF_like"/>
    <property type="match status" value="1"/>
</dbReference>
<dbReference type="PANTHER" id="PTHR42834">
    <property type="entry name" value="ENDONUCLEASE/EXONUCLEASE/PHOSPHATASE FAMILY PROTEIN (AFU_ORTHOLOGUE AFUA_3G09210)"/>
    <property type="match status" value="1"/>
</dbReference>
<sequence length="1190" mass="126243">MLVEVEGVDVQSVSSSSSFTAKDDQGEFIIYSKNGLVQTGKMYSRIVGVMNRYNQAIQLIPRNGLDVVENEMSVLATPNSGTVTRSTPISLHVPAEGAVIRYTTDGSDPDENSNLYEAPLTLSEDTTVKAIAVQGDQRSEIFSFQYQVLKELDQLRIHDIQGGAHRSPYEGLSVKDVEGIVIFVSGSTFYIQEQDDLVDDNDATSEAIAVYFKSHGVKPGDRVSISGTIKEYTELTYTSNPVDLTTTEVVPSVASDIRVLEQNVELPKPIILGKDGRIMPTGNIKTGTLEEFDSEANGMDFFESLESMRIQLNDAEIIGPYSYELPVLVDNGPDADEVRTPAGGLLLTERGLNPQRLLIDKKPKEMVKTGDHFAEPVIGVMSYNFSNYKILPEELPAVVPGDLERAVTHLTPEEDKLNIASFNLENFSPTAGKRIGEIGEAIVHNLQSPDILALLEVQDGSGTIDDGVTDASASYGVLIKAIEDAGGPSYKFTDIEPENNRDGGSPGGNIRVGYLYNPERVTLTEKPKGESTDAVSYDENGLTLNPGRIEPQNEIFRSSRKPLAAEFEFKGEKVVVIGNHFNSKLGDGAPFGGIQPFELKSEVQRAKIAAVVNGFVQQIQTNDPDANVVVLGDLNDFQFSNALSILRGKELINLVDELPENERYSYVYEGNSQTLDHILVGRNLTNAAKLDIVHINADFMDGSGRVSDHDPLLVQLDLSLKTPPGTPGTEQPGNPGNPGSGSPGSGTPTTPPAQTPPVSGGGNSGSAPSAGGTSSGQVPGTVPGNQGTVPGTPTGTAGRIEMTPAVVVNGGIRVAEAQLEANAIRQALQTSGTDMLSLRLSLGSGENADRMQMSLTPEALRTAVSGGVRVLSIETPNGGYSVPLNKLGLPAAANAAGTSGLQVTISSNSQALSQVETLGWNALQAVDFELALVDASGTSRELRKFDTYVKRTIPLSGAATGSTAVLRLETAANGTMTLSPVPFKRNGSELIVYSRTNSTYVAAQQNKSFTDTKAHWANAEITALAAKGIVDGVSSSKFSPGTAVTRAEFTAMLVRMLGLTTSVSAPAAYEDVQASGWYAGSVSAAAEAGLIGGYTDGTFRPNAQVTRQEMAAMVARALNFAGYSQSGTSSAAFTDTDRIPAWSAESVNLLGSLGLVQGDSIGRFLPDRHATRAESAAMLGRALDVMDFSK</sequence>
<dbReference type="InterPro" id="IPR005135">
    <property type="entry name" value="Endo/exonuclease/phosphatase"/>
</dbReference>
<dbReference type="Proteomes" id="UP000606653">
    <property type="component" value="Unassembled WGS sequence"/>
</dbReference>
<organism evidence="3 4">
    <name type="scientific">Saccharibacillus kuerlensis</name>
    <dbReference type="NCBI Taxonomy" id="459527"/>
    <lineage>
        <taxon>Bacteria</taxon>
        <taxon>Bacillati</taxon>
        <taxon>Bacillota</taxon>
        <taxon>Bacilli</taxon>
        <taxon>Bacillales</taxon>
        <taxon>Paenibacillaceae</taxon>
        <taxon>Saccharibacillus</taxon>
    </lineage>
</organism>
<reference evidence="4" key="1">
    <citation type="journal article" date="2019" name="Int. J. Syst. Evol. Microbiol.">
        <title>The Global Catalogue of Microorganisms (GCM) 10K type strain sequencing project: providing services to taxonomists for standard genome sequencing and annotation.</title>
        <authorList>
            <consortium name="The Broad Institute Genomics Platform"/>
            <consortium name="The Broad Institute Genome Sequencing Center for Infectious Disease"/>
            <person name="Wu L."/>
            <person name="Ma J."/>
        </authorList>
    </citation>
    <scope>NUCLEOTIDE SEQUENCE [LARGE SCALE GENOMIC DNA]</scope>
    <source>
        <strain evidence="4">CGMCC 1.6964</strain>
    </source>
</reference>
<name>A0ABQ2KX15_9BACL</name>